<reference evidence="2 3" key="1">
    <citation type="submission" date="2020-04" db="EMBL/GenBank/DDBJ databases">
        <authorList>
            <person name="Basu S."/>
            <person name="Maruthanayagam V."/>
            <person name="Chakraborty S."/>
            <person name="Pramanik A."/>
            <person name="Mukherjee J."/>
            <person name="Brink B."/>
        </authorList>
    </citation>
    <scope>NUCLEOTIDE SEQUENCE [LARGE SCALE GENOMIC DNA]</scope>
    <source>
        <strain evidence="2 3">AP17</strain>
    </source>
</reference>
<feature type="region of interest" description="Disordered" evidence="1">
    <location>
        <begin position="22"/>
        <end position="41"/>
    </location>
</feature>
<protein>
    <submittedName>
        <fullName evidence="2">Uncharacterized protein</fullName>
    </submittedName>
</protein>
<accession>A0A6H1TTJ8</accession>
<name>A0A6H1TTJ8_9CYAN</name>
<keyword evidence="3" id="KW-1185">Reference proteome</keyword>
<dbReference type="KEGG" id="oxy:HCG48_04140"/>
<dbReference type="Proteomes" id="UP000500857">
    <property type="component" value="Chromosome"/>
</dbReference>
<sequence>MSFFCKNEYSFSYFIQETTKLNHRQRSPLPRDPQKTPGNGDRPVYFLFYFFLYFLSLRH</sequence>
<evidence type="ECO:0000313" key="2">
    <source>
        <dbReference type="EMBL" id="QIZ69871.1"/>
    </source>
</evidence>
<dbReference type="AlphaFoldDB" id="A0A6H1TTJ8"/>
<gene>
    <name evidence="2" type="ORF">HCG48_04140</name>
</gene>
<organism evidence="2 3">
    <name type="scientific">Oxynema aestuarii AP17</name>
    <dbReference type="NCBI Taxonomy" id="2064643"/>
    <lineage>
        <taxon>Bacteria</taxon>
        <taxon>Bacillati</taxon>
        <taxon>Cyanobacteriota</taxon>
        <taxon>Cyanophyceae</taxon>
        <taxon>Oscillatoriophycideae</taxon>
        <taxon>Oscillatoriales</taxon>
        <taxon>Oscillatoriaceae</taxon>
        <taxon>Oxynema</taxon>
        <taxon>Oxynema aestuarii</taxon>
    </lineage>
</organism>
<dbReference type="EMBL" id="CP051167">
    <property type="protein sequence ID" value="QIZ69871.1"/>
    <property type="molecule type" value="Genomic_DNA"/>
</dbReference>
<evidence type="ECO:0000256" key="1">
    <source>
        <dbReference type="SAM" id="MobiDB-lite"/>
    </source>
</evidence>
<evidence type="ECO:0000313" key="3">
    <source>
        <dbReference type="Proteomes" id="UP000500857"/>
    </source>
</evidence>
<proteinExistence type="predicted"/>
<dbReference type="RefSeq" id="WP_168568028.1">
    <property type="nucleotide sequence ID" value="NZ_CP051167.1"/>
</dbReference>